<dbReference type="EMBL" id="QPFP01000011">
    <property type="protein sequence ID" value="TEB33757.1"/>
    <property type="molecule type" value="Genomic_DNA"/>
</dbReference>
<reference evidence="3 4" key="1">
    <citation type="journal article" date="2019" name="Nat. Ecol. Evol.">
        <title>Megaphylogeny resolves global patterns of mushroom evolution.</title>
        <authorList>
            <person name="Varga T."/>
            <person name="Krizsan K."/>
            <person name="Foldi C."/>
            <person name="Dima B."/>
            <person name="Sanchez-Garcia M."/>
            <person name="Sanchez-Ramirez S."/>
            <person name="Szollosi G.J."/>
            <person name="Szarkandi J.G."/>
            <person name="Papp V."/>
            <person name="Albert L."/>
            <person name="Andreopoulos W."/>
            <person name="Angelini C."/>
            <person name="Antonin V."/>
            <person name="Barry K.W."/>
            <person name="Bougher N.L."/>
            <person name="Buchanan P."/>
            <person name="Buyck B."/>
            <person name="Bense V."/>
            <person name="Catcheside P."/>
            <person name="Chovatia M."/>
            <person name="Cooper J."/>
            <person name="Damon W."/>
            <person name="Desjardin D."/>
            <person name="Finy P."/>
            <person name="Geml J."/>
            <person name="Haridas S."/>
            <person name="Hughes K."/>
            <person name="Justo A."/>
            <person name="Karasinski D."/>
            <person name="Kautmanova I."/>
            <person name="Kiss B."/>
            <person name="Kocsube S."/>
            <person name="Kotiranta H."/>
            <person name="LaButti K.M."/>
            <person name="Lechner B.E."/>
            <person name="Liimatainen K."/>
            <person name="Lipzen A."/>
            <person name="Lukacs Z."/>
            <person name="Mihaltcheva S."/>
            <person name="Morgado L.N."/>
            <person name="Niskanen T."/>
            <person name="Noordeloos M.E."/>
            <person name="Ohm R.A."/>
            <person name="Ortiz-Santana B."/>
            <person name="Ovrebo C."/>
            <person name="Racz N."/>
            <person name="Riley R."/>
            <person name="Savchenko A."/>
            <person name="Shiryaev A."/>
            <person name="Soop K."/>
            <person name="Spirin V."/>
            <person name="Szebenyi C."/>
            <person name="Tomsovsky M."/>
            <person name="Tulloss R.E."/>
            <person name="Uehling J."/>
            <person name="Grigoriev I.V."/>
            <person name="Vagvolgyi C."/>
            <person name="Papp T."/>
            <person name="Martin F.M."/>
            <person name="Miettinen O."/>
            <person name="Hibbett D.S."/>
            <person name="Nagy L.G."/>
        </authorList>
    </citation>
    <scope>NUCLEOTIDE SEQUENCE [LARGE SCALE GENOMIC DNA]</scope>
    <source>
        <strain evidence="3 4">FP101781</strain>
    </source>
</reference>
<feature type="region of interest" description="Disordered" evidence="1">
    <location>
        <begin position="302"/>
        <end position="342"/>
    </location>
</feature>
<keyword evidence="4" id="KW-1185">Reference proteome</keyword>
<dbReference type="PANTHER" id="PTHR10900">
    <property type="entry name" value="PERIOSTIN-RELATED"/>
    <property type="match status" value="1"/>
</dbReference>
<dbReference type="Pfam" id="PF02469">
    <property type="entry name" value="Fasciclin"/>
    <property type="match status" value="2"/>
</dbReference>
<accession>A0A4Y7THU0</accession>
<evidence type="ECO:0000256" key="1">
    <source>
        <dbReference type="SAM" id="MobiDB-lite"/>
    </source>
</evidence>
<gene>
    <name evidence="3" type="ORF">FA13DRAFT_1763387</name>
</gene>
<proteinExistence type="predicted"/>
<dbReference type="Gene3D" id="2.30.180.10">
    <property type="entry name" value="FAS1 domain"/>
    <property type="match status" value="2"/>
</dbReference>
<feature type="compositionally biased region" description="Low complexity" evidence="1">
    <location>
        <begin position="304"/>
        <end position="342"/>
    </location>
</feature>
<dbReference type="AlphaFoldDB" id="A0A4Y7THU0"/>
<evidence type="ECO:0000259" key="2">
    <source>
        <dbReference type="PROSITE" id="PS50213"/>
    </source>
</evidence>
<dbReference type="OrthoDB" id="286301at2759"/>
<dbReference type="InterPro" id="IPR000782">
    <property type="entry name" value="FAS1_domain"/>
</dbReference>
<feature type="domain" description="FAS1" evidence="2">
    <location>
        <begin position="11"/>
        <end position="168"/>
    </location>
</feature>
<sequence length="369" mass="38181">MSTISSAGAIFILFTEAIAGRRELSTLNAIATRFPSVLGQLNSTGGTFLAPTNDAISQYMQATGTDISSVTEASARELISYHILPLSLRSTDLDRQGGALADTTLLSETFANLEGKANVVFASAFGSTGQETAPSGLRIYSGVGTPANVTTPDVAFDNGFLHVLDRVLNFPRTCTQTAETASLSTLLDALQTANLTDFVDTTPKFTCFAPTDAAFEAAGVDIKAMNVTQIADALKYHSIVGDVAYSTALEDGQEYQTLLGIPVTVRKRDNQLFINDVAVLQGNVIMSNGVAHVLSGVLSPPEGATPSTTSTLTTATRAQTTVTSIPSTTTSGTSSGSSNGNSASTLGRSGLFSALAGAFIASASGLFFL</sequence>
<dbReference type="SMART" id="SM00554">
    <property type="entry name" value="FAS1"/>
    <property type="match status" value="2"/>
</dbReference>
<dbReference type="GO" id="GO:0005615">
    <property type="term" value="C:extracellular space"/>
    <property type="evidence" value="ECO:0007669"/>
    <property type="project" value="TreeGrafter"/>
</dbReference>
<protein>
    <submittedName>
        <fullName evidence="3">FAS1 domain-containing protein</fullName>
    </submittedName>
</protein>
<comment type="caution">
    <text evidence="3">The sequence shown here is derived from an EMBL/GenBank/DDBJ whole genome shotgun (WGS) entry which is preliminary data.</text>
</comment>
<organism evidence="3 4">
    <name type="scientific">Coprinellus micaceus</name>
    <name type="common">Glistening ink-cap mushroom</name>
    <name type="synonym">Coprinus micaceus</name>
    <dbReference type="NCBI Taxonomy" id="71717"/>
    <lineage>
        <taxon>Eukaryota</taxon>
        <taxon>Fungi</taxon>
        <taxon>Dikarya</taxon>
        <taxon>Basidiomycota</taxon>
        <taxon>Agaricomycotina</taxon>
        <taxon>Agaricomycetes</taxon>
        <taxon>Agaricomycetidae</taxon>
        <taxon>Agaricales</taxon>
        <taxon>Agaricineae</taxon>
        <taxon>Psathyrellaceae</taxon>
        <taxon>Coprinellus</taxon>
    </lineage>
</organism>
<feature type="domain" description="FAS1" evidence="2">
    <location>
        <begin position="170"/>
        <end position="298"/>
    </location>
</feature>
<dbReference type="GO" id="GO:0016236">
    <property type="term" value="P:macroautophagy"/>
    <property type="evidence" value="ECO:0007669"/>
    <property type="project" value="TreeGrafter"/>
</dbReference>
<evidence type="ECO:0000313" key="3">
    <source>
        <dbReference type="EMBL" id="TEB33757.1"/>
    </source>
</evidence>
<dbReference type="PROSITE" id="PS50213">
    <property type="entry name" value="FAS1"/>
    <property type="match status" value="2"/>
</dbReference>
<name>A0A4Y7THU0_COPMI</name>
<dbReference type="SUPFAM" id="SSF82153">
    <property type="entry name" value="FAS1 domain"/>
    <property type="match status" value="2"/>
</dbReference>
<dbReference type="STRING" id="71717.A0A4Y7THU0"/>
<dbReference type="PANTHER" id="PTHR10900:SF77">
    <property type="entry name" value="FI19380P1"/>
    <property type="match status" value="1"/>
</dbReference>
<dbReference type="InterPro" id="IPR036378">
    <property type="entry name" value="FAS1_dom_sf"/>
</dbReference>
<dbReference type="Proteomes" id="UP000298030">
    <property type="component" value="Unassembled WGS sequence"/>
</dbReference>
<dbReference type="GO" id="GO:0000329">
    <property type="term" value="C:fungal-type vacuole membrane"/>
    <property type="evidence" value="ECO:0007669"/>
    <property type="project" value="TreeGrafter"/>
</dbReference>
<evidence type="ECO:0000313" key="4">
    <source>
        <dbReference type="Proteomes" id="UP000298030"/>
    </source>
</evidence>
<dbReference type="InterPro" id="IPR050904">
    <property type="entry name" value="Adhesion/Biosynth-related"/>
</dbReference>